<feature type="signal peptide" evidence="2">
    <location>
        <begin position="1"/>
        <end position="22"/>
    </location>
</feature>
<sequence>MLAFRNHPFLLEIVLFVVTVLASTFCPHESSKEFCFPWVIAFAIYMLLAQQRDQAIARELERLSYEPPDNAYDAVHGFCLDGCPRYRCLHGVWPDYDPDAGSPTSQPNSRPVSLWSTDSGMTLYPNDSISRDGIRGWLPRQASSPNNEPTEGVEQQENTAENAEQQESPVNNAEQEDSRAAEEQCYLDRVRANEIRRVVQEGGTWNPEARRRFLEEYQRSRPRRVPTGIPVQTSGNLPIITLNMDGATDTYELFNADQPEDQYDLWLKHSVWDLPVVAADAVDDQLLWTDGRPRTSANYRRAMGSLRSRRAEALMARIRGRVTSRARTNEQNARLLHH</sequence>
<protein>
    <submittedName>
        <fullName evidence="3">Uncharacterized protein</fullName>
    </submittedName>
</protein>
<feature type="compositionally biased region" description="Polar residues" evidence="1">
    <location>
        <begin position="102"/>
        <end position="128"/>
    </location>
</feature>
<keyword evidence="4" id="KW-1185">Reference proteome</keyword>
<reference evidence="3" key="1">
    <citation type="journal article" date="2023" name="Mol. Phylogenet. Evol.">
        <title>Genome-scale phylogeny and comparative genomics of the fungal order Sordariales.</title>
        <authorList>
            <person name="Hensen N."/>
            <person name="Bonometti L."/>
            <person name="Westerberg I."/>
            <person name="Brannstrom I.O."/>
            <person name="Guillou S."/>
            <person name="Cros-Aarteil S."/>
            <person name="Calhoun S."/>
            <person name="Haridas S."/>
            <person name="Kuo A."/>
            <person name="Mondo S."/>
            <person name="Pangilinan J."/>
            <person name="Riley R."/>
            <person name="LaButti K."/>
            <person name="Andreopoulos B."/>
            <person name="Lipzen A."/>
            <person name="Chen C."/>
            <person name="Yan M."/>
            <person name="Daum C."/>
            <person name="Ng V."/>
            <person name="Clum A."/>
            <person name="Steindorff A."/>
            <person name="Ohm R.A."/>
            <person name="Martin F."/>
            <person name="Silar P."/>
            <person name="Natvig D.O."/>
            <person name="Lalanne C."/>
            <person name="Gautier V."/>
            <person name="Ament-Velasquez S.L."/>
            <person name="Kruys A."/>
            <person name="Hutchinson M.I."/>
            <person name="Powell A.J."/>
            <person name="Barry K."/>
            <person name="Miller A.N."/>
            <person name="Grigoriev I.V."/>
            <person name="Debuchy R."/>
            <person name="Gladieux P."/>
            <person name="Hiltunen Thoren M."/>
            <person name="Johannesson H."/>
        </authorList>
    </citation>
    <scope>NUCLEOTIDE SEQUENCE</scope>
    <source>
        <strain evidence="3">PSN309</strain>
    </source>
</reference>
<feature type="chain" id="PRO_5042973007" evidence="2">
    <location>
        <begin position="23"/>
        <end position="338"/>
    </location>
</feature>
<gene>
    <name evidence="3" type="ORF">QBC35DRAFT_452221</name>
</gene>
<keyword evidence="2" id="KW-0732">Signal</keyword>
<evidence type="ECO:0000313" key="4">
    <source>
        <dbReference type="Proteomes" id="UP001302126"/>
    </source>
</evidence>
<accession>A0AAN6WU69</accession>
<dbReference type="Proteomes" id="UP001302126">
    <property type="component" value="Unassembled WGS sequence"/>
</dbReference>
<proteinExistence type="predicted"/>
<name>A0AAN6WU69_9PEZI</name>
<evidence type="ECO:0000256" key="2">
    <source>
        <dbReference type="SAM" id="SignalP"/>
    </source>
</evidence>
<dbReference type="AlphaFoldDB" id="A0AAN6WU69"/>
<dbReference type="EMBL" id="MU864401">
    <property type="protein sequence ID" value="KAK4187561.1"/>
    <property type="molecule type" value="Genomic_DNA"/>
</dbReference>
<comment type="caution">
    <text evidence="3">The sequence shown here is derived from an EMBL/GenBank/DDBJ whole genome shotgun (WGS) entry which is preliminary data.</text>
</comment>
<feature type="region of interest" description="Disordered" evidence="1">
    <location>
        <begin position="99"/>
        <end position="182"/>
    </location>
</feature>
<evidence type="ECO:0000313" key="3">
    <source>
        <dbReference type="EMBL" id="KAK4187561.1"/>
    </source>
</evidence>
<reference evidence="3" key="2">
    <citation type="submission" date="2023-05" db="EMBL/GenBank/DDBJ databases">
        <authorList>
            <consortium name="Lawrence Berkeley National Laboratory"/>
            <person name="Steindorff A."/>
            <person name="Hensen N."/>
            <person name="Bonometti L."/>
            <person name="Westerberg I."/>
            <person name="Brannstrom I.O."/>
            <person name="Guillou S."/>
            <person name="Cros-Aarteil S."/>
            <person name="Calhoun S."/>
            <person name="Haridas S."/>
            <person name="Kuo A."/>
            <person name="Mondo S."/>
            <person name="Pangilinan J."/>
            <person name="Riley R."/>
            <person name="Labutti K."/>
            <person name="Andreopoulos B."/>
            <person name="Lipzen A."/>
            <person name="Chen C."/>
            <person name="Yanf M."/>
            <person name="Daum C."/>
            <person name="Ng V."/>
            <person name="Clum A."/>
            <person name="Ohm R."/>
            <person name="Martin F."/>
            <person name="Silar P."/>
            <person name="Natvig D."/>
            <person name="Lalanne C."/>
            <person name="Gautier V."/>
            <person name="Ament-Velasquez S.L."/>
            <person name="Kruys A."/>
            <person name="Hutchinson M.I."/>
            <person name="Powell A.J."/>
            <person name="Barry K."/>
            <person name="Miller A.N."/>
            <person name="Grigoriev I.V."/>
            <person name="Debuchy R."/>
            <person name="Gladieux P."/>
            <person name="Thoren M.H."/>
            <person name="Johannesson H."/>
        </authorList>
    </citation>
    <scope>NUCLEOTIDE SEQUENCE</scope>
    <source>
        <strain evidence="3">PSN309</strain>
    </source>
</reference>
<organism evidence="3 4">
    <name type="scientific">Podospora australis</name>
    <dbReference type="NCBI Taxonomy" id="1536484"/>
    <lineage>
        <taxon>Eukaryota</taxon>
        <taxon>Fungi</taxon>
        <taxon>Dikarya</taxon>
        <taxon>Ascomycota</taxon>
        <taxon>Pezizomycotina</taxon>
        <taxon>Sordariomycetes</taxon>
        <taxon>Sordariomycetidae</taxon>
        <taxon>Sordariales</taxon>
        <taxon>Podosporaceae</taxon>
        <taxon>Podospora</taxon>
    </lineage>
</organism>
<evidence type="ECO:0000256" key="1">
    <source>
        <dbReference type="SAM" id="MobiDB-lite"/>
    </source>
</evidence>
<feature type="compositionally biased region" description="Low complexity" evidence="1">
    <location>
        <begin position="155"/>
        <end position="167"/>
    </location>
</feature>